<organism evidence="2 3">
    <name type="scientific">Dendrobium catenatum</name>
    <dbReference type="NCBI Taxonomy" id="906689"/>
    <lineage>
        <taxon>Eukaryota</taxon>
        <taxon>Viridiplantae</taxon>
        <taxon>Streptophyta</taxon>
        <taxon>Embryophyta</taxon>
        <taxon>Tracheophyta</taxon>
        <taxon>Spermatophyta</taxon>
        <taxon>Magnoliopsida</taxon>
        <taxon>Liliopsida</taxon>
        <taxon>Asparagales</taxon>
        <taxon>Orchidaceae</taxon>
        <taxon>Epidendroideae</taxon>
        <taxon>Malaxideae</taxon>
        <taxon>Dendrobiinae</taxon>
        <taxon>Dendrobium</taxon>
    </lineage>
</organism>
<name>A0A2I0WG35_9ASPA</name>
<accession>A0A2I0WG35</accession>
<sequence>MPCSVTASNRLQVVARCPALFDRAGSSSSSRSSGSSHLTGSFAFAPDCPLSPPLAMAAPLQVADHSGRTPSVSSDEGSTLSESSVQSMRAPSPPSGFIPSASSAGGGIGVAPLPPPHWLATESPLPSPLAVPLRPAVWPPTGPSPPTTVPFVPGPPRPRPRTRGSVPQREVLQLGPITTSSRKRKKDSLASLGGDDLPFGSG</sequence>
<feature type="region of interest" description="Disordered" evidence="1">
    <location>
        <begin position="59"/>
        <end position="202"/>
    </location>
</feature>
<feature type="compositionally biased region" description="Pro residues" evidence="1">
    <location>
        <begin position="137"/>
        <end position="157"/>
    </location>
</feature>
<dbReference type="EMBL" id="KZ502674">
    <property type="protein sequence ID" value="PKU74592.1"/>
    <property type="molecule type" value="Genomic_DNA"/>
</dbReference>
<reference evidence="2 3" key="1">
    <citation type="journal article" date="2016" name="Sci. Rep.">
        <title>The Dendrobium catenatum Lindl. genome sequence provides insights into polysaccharide synthase, floral development and adaptive evolution.</title>
        <authorList>
            <person name="Zhang G.Q."/>
            <person name="Xu Q."/>
            <person name="Bian C."/>
            <person name="Tsai W.C."/>
            <person name="Yeh C.M."/>
            <person name="Liu K.W."/>
            <person name="Yoshida K."/>
            <person name="Zhang L.S."/>
            <person name="Chang S.B."/>
            <person name="Chen F."/>
            <person name="Shi Y."/>
            <person name="Su Y.Y."/>
            <person name="Zhang Y.Q."/>
            <person name="Chen L.J."/>
            <person name="Yin Y."/>
            <person name="Lin M."/>
            <person name="Huang H."/>
            <person name="Deng H."/>
            <person name="Wang Z.W."/>
            <person name="Zhu S.L."/>
            <person name="Zhao X."/>
            <person name="Deng C."/>
            <person name="Niu S.C."/>
            <person name="Huang J."/>
            <person name="Wang M."/>
            <person name="Liu G.H."/>
            <person name="Yang H.J."/>
            <person name="Xiao X.J."/>
            <person name="Hsiao Y.Y."/>
            <person name="Wu W.L."/>
            <person name="Chen Y.Y."/>
            <person name="Mitsuda N."/>
            <person name="Ohme-Takagi M."/>
            <person name="Luo Y.B."/>
            <person name="Van de Peer Y."/>
            <person name="Liu Z.J."/>
        </authorList>
    </citation>
    <scope>NUCLEOTIDE SEQUENCE [LARGE SCALE GENOMIC DNA]</scope>
    <source>
        <tissue evidence="2">The whole plant</tissue>
    </source>
</reference>
<feature type="compositionally biased region" description="Low complexity" evidence="1">
    <location>
        <begin position="71"/>
        <end position="85"/>
    </location>
</feature>
<evidence type="ECO:0000313" key="3">
    <source>
        <dbReference type="Proteomes" id="UP000233837"/>
    </source>
</evidence>
<evidence type="ECO:0000256" key="1">
    <source>
        <dbReference type="SAM" id="MobiDB-lite"/>
    </source>
</evidence>
<keyword evidence="3" id="KW-1185">Reference proteome</keyword>
<evidence type="ECO:0000313" key="2">
    <source>
        <dbReference type="EMBL" id="PKU74592.1"/>
    </source>
</evidence>
<proteinExistence type="predicted"/>
<dbReference type="AlphaFoldDB" id="A0A2I0WG35"/>
<reference evidence="2 3" key="2">
    <citation type="journal article" date="2017" name="Nature">
        <title>The Apostasia genome and the evolution of orchids.</title>
        <authorList>
            <person name="Zhang G.Q."/>
            <person name="Liu K.W."/>
            <person name="Li Z."/>
            <person name="Lohaus R."/>
            <person name="Hsiao Y.Y."/>
            <person name="Niu S.C."/>
            <person name="Wang J.Y."/>
            <person name="Lin Y.C."/>
            <person name="Xu Q."/>
            <person name="Chen L.J."/>
            <person name="Yoshida K."/>
            <person name="Fujiwara S."/>
            <person name="Wang Z.W."/>
            <person name="Zhang Y.Q."/>
            <person name="Mitsuda N."/>
            <person name="Wang M."/>
            <person name="Liu G.H."/>
            <person name="Pecoraro L."/>
            <person name="Huang H.X."/>
            <person name="Xiao X.J."/>
            <person name="Lin M."/>
            <person name="Wu X.Y."/>
            <person name="Wu W.L."/>
            <person name="Chen Y.Y."/>
            <person name="Chang S.B."/>
            <person name="Sakamoto S."/>
            <person name="Ohme-Takagi M."/>
            <person name="Yagi M."/>
            <person name="Zeng S.J."/>
            <person name="Shen C.Y."/>
            <person name="Yeh C.M."/>
            <person name="Luo Y.B."/>
            <person name="Tsai W.C."/>
            <person name="Van de Peer Y."/>
            <person name="Liu Z.J."/>
        </authorList>
    </citation>
    <scope>NUCLEOTIDE SEQUENCE [LARGE SCALE GENOMIC DNA]</scope>
    <source>
        <tissue evidence="2">The whole plant</tissue>
    </source>
</reference>
<protein>
    <submittedName>
        <fullName evidence="2">Uncharacterized protein</fullName>
    </submittedName>
</protein>
<dbReference type="Proteomes" id="UP000233837">
    <property type="component" value="Unassembled WGS sequence"/>
</dbReference>
<gene>
    <name evidence="2" type="ORF">MA16_Dca003795</name>
</gene>